<dbReference type="Proteomes" id="UP001303222">
    <property type="component" value="Unassembled WGS sequence"/>
</dbReference>
<dbReference type="AlphaFoldDB" id="A0AAN6NUM6"/>
<organism evidence="2 3">
    <name type="scientific">Pseudoneurospora amorphoporcata</name>
    <dbReference type="NCBI Taxonomy" id="241081"/>
    <lineage>
        <taxon>Eukaryota</taxon>
        <taxon>Fungi</taxon>
        <taxon>Dikarya</taxon>
        <taxon>Ascomycota</taxon>
        <taxon>Pezizomycotina</taxon>
        <taxon>Sordariomycetes</taxon>
        <taxon>Sordariomycetidae</taxon>
        <taxon>Sordariales</taxon>
        <taxon>Sordariaceae</taxon>
        <taxon>Pseudoneurospora</taxon>
    </lineage>
</organism>
<feature type="region of interest" description="Disordered" evidence="1">
    <location>
        <begin position="170"/>
        <end position="196"/>
    </location>
</feature>
<reference evidence="2" key="1">
    <citation type="journal article" date="2023" name="Mol. Phylogenet. Evol.">
        <title>Genome-scale phylogeny and comparative genomics of the fungal order Sordariales.</title>
        <authorList>
            <person name="Hensen N."/>
            <person name="Bonometti L."/>
            <person name="Westerberg I."/>
            <person name="Brannstrom I.O."/>
            <person name="Guillou S."/>
            <person name="Cros-Aarteil S."/>
            <person name="Calhoun S."/>
            <person name="Haridas S."/>
            <person name="Kuo A."/>
            <person name="Mondo S."/>
            <person name="Pangilinan J."/>
            <person name="Riley R."/>
            <person name="LaButti K."/>
            <person name="Andreopoulos B."/>
            <person name="Lipzen A."/>
            <person name="Chen C."/>
            <person name="Yan M."/>
            <person name="Daum C."/>
            <person name="Ng V."/>
            <person name="Clum A."/>
            <person name="Steindorff A."/>
            <person name="Ohm R.A."/>
            <person name="Martin F."/>
            <person name="Silar P."/>
            <person name="Natvig D.O."/>
            <person name="Lalanne C."/>
            <person name="Gautier V."/>
            <person name="Ament-Velasquez S.L."/>
            <person name="Kruys A."/>
            <person name="Hutchinson M.I."/>
            <person name="Powell A.J."/>
            <person name="Barry K."/>
            <person name="Miller A.N."/>
            <person name="Grigoriev I.V."/>
            <person name="Debuchy R."/>
            <person name="Gladieux P."/>
            <person name="Hiltunen Thoren M."/>
            <person name="Johannesson H."/>
        </authorList>
    </citation>
    <scope>NUCLEOTIDE SEQUENCE</scope>
    <source>
        <strain evidence="2">CBS 626.80</strain>
    </source>
</reference>
<keyword evidence="3" id="KW-1185">Reference proteome</keyword>
<comment type="caution">
    <text evidence="2">The sequence shown here is derived from an EMBL/GenBank/DDBJ whole genome shotgun (WGS) entry which is preliminary data.</text>
</comment>
<evidence type="ECO:0000313" key="3">
    <source>
        <dbReference type="Proteomes" id="UP001303222"/>
    </source>
</evidence>
<protein>
    <submittedName>
        <fullName evidence="2">Uncharacterized protein</fullName>
    </submittedName>
</protein>
<proteinExistence type="predicted"/>
<sequence length="275" mass="31081">METFNLSFPLALLFSISPRMGRIFLVIRRSGRRALVFVPSLGRGGGGRGVLSLRRQMVSLRRLFPFIRRLFSCSFRRGRFSFRRLLVVLHDVSFHVPTQHYDTSEDDNLSPVPLISPTRHHDTSEDYNPHALHVVHEPERFFEPGLFRELERFHFFSCALAGSLVEEVDIEEEEWEDEEEEEELEGHEEEEAHTHPTSTVYITVPAAPPLHVPNTRVHVIILGTPSLALTFSASSVSMSSLGPPLTRTCTVTFSSTVAVYNSNPSLSVPSFQLSP</sequence>
<dbReference type="EMBL" id="MU859149">
    <property type="protein sequence ID" value="KAK3951389.1"/>
    <property type="molecule type" value="Genomic_DNA"/>
</dbReference>
<feature type="compositionally biased region" description="Acidic residues" evidence="1">
    <location>
        <begin position="170"/>
        <end position="191"/>
    </location>
</feature>
<gene>
    <name evidence="2" type="ORF">QBC32DRAFT_314948</name>
</gene>
<name>A0AAN6NUM6_9PEZI</name>
<accession>A0AAN6NUM6</accession>
<reference evidence="2" key="2">
    <citation type="submission" date="2023-06" db="EMBL/GenBank/DDBJ databases">
        <authorList>
            <consortium name="Lawrence Berkeley National Laboratory"/>
            <person name="Mondo S.J."/>
            <person name="Hensen N."/>
            <person name="Bonometti L."/>
            <person name="Westerberg I."/>
            <person name="Brannstrom I.O."/>
            <person name="Guillou S."/>
            <person name="Cros-Aarteil S."/>
            <person name="Calhoun S."/>
            <person name="Haridas S."/>
            <person name="Kuo A."/>
            <person name="Pangilinan J."/>
            <person name="Riley R."/>
            <person name="Labutti K."/>
            <person name="Andreopoulos B."/>
            <person name="Lipzen A."/>
            <person name="Chen C."/>
            <person name="Yanf M."/>
            <person name="Daum C."/>
            <person name="Ng V."/>
            <person name="Clum A."/>
            <person name="Steindorff A."/>
            <person name="Ohm R."/>
            <person name="Martin F."/>
            <person name="Silar P."/>
            <person name="Natvig D."/>
            <person name="Lalanne C."/>
            <person name="Gautier V."/>
            <person name="Ament-Velasquez S.L."/>
            <person name="Kruys A."/>
            <person name="Hutchinson M.I."/>
            <person name="Powell A.J."/>
            <person name="Barry K."/>
            <person name="Miller A.N."/>
            <person name="Grigoriev I.V."/>
            <person name="Debuchy R."/>
            <person name="Gladieux P."/>
            <person name="Thoren M.H."/>
            <person name="Johannesson H."/>
        </authorList>
    </citation>
    <scope>NUCLEOTIDE SEQUENCE</scope>
    <source>
        <strain evidence="2">CBS 626.80</strain>
    </source>
</reference>
<evidence type="ECO:0000313" key="2">
    <source>
        <dbReference type="EMBL" id="KAK3951389.1"/>
    </source>
</evidence>
<evidence type="ECO:0000256" key="1">
    <source>
        <dbReference type="SAM" id="MobiDB-lite"/>
    </source>
</evidence>